<feature type="chain" id="PRO_5017230498" evidence="1">
    <location>
        <begin position="23"/>
        <end position="218"/>
    </location>
</feature>
<feature type="signal peptide" evidence="1">
    <location>
        <begin position="1"/>
        <end position="22"/>
    </location>
</feature>
<dbReference type="PANTHER" id="PTHR44329">
    <property type="entry name" value="SERINE/THREONINE-PROTEIN KINASE TNNI3K-RELATED"/>
    <property type="match status" value="1"/>
</dbReference>
<name>A0A397VA71_9GLOM</name>
<reference evidence="3 4" key="1">
    <citation type="submission" date="2018-06" db="EMBL/GenBank/DDBJ databases">
        <title>Comparative genomics reveals the genomic features of Rhizophagus irregularis, R. cerebriforme, R. diaphanum and Gigaspora rosea, and their symbiotic lifestyle signature.</title>
        <authorList>
            <person name="Morin E."/>
            <person name="San Clemente H."/>
            <person name="Chen E.C.H."/>
            <person name="De La Providencia I."/>
            <person name="Hainaut M."/>
            <person name="Kuo A."/>
            <person name="Kohler A."/>
            <person name="Murat C."/>
            <person name="Tang N."/>
            <person name="Roy S."/>
            <person name="Loubradou J."/>
            <person name="Henrissat B."/>
            <person name="Grigoriev I.V."/>
            <person name="Corradi N."/>
            <person name="Roux C."/>
            <person name="Martin F.M."/>
        </authorList>
    </citation>
    <scope>NUCLEOTIDE SEQUENCE [LARGE SCALE GENOMIC DNA]</scope>
    <source>
        <strain evidence="3 4">DAOM 194757</strain>
    </source>
</reference>
<keyword evidence="3" id="KW-0808">Transferase</keyword>
<dbReference type="Gene3D" id="1.10.510.10">
    <property type="entry name" value="Transferase(Phosphotransferase) domain 1"/>
    <property type="match status" value="1"/>
</dbReference>
<dbReference type="InterPro" id="IPR051681">
    <property type="entry name" value="Ser/Thr_Kinases-Pseudokinases"/>
</dbReference>
<keyword evidence="3" id="KW-0418">Kinase</keyword>
<sequence length="218" mass="25077">MRWKKKLSLLICIASDLQIIHSQDLIHRDLHSGNILLNDLNHAYIADLGLSTTVNIASTSKSDGIYGVLPYIDPEVFDSQLYTQKSDIYSFGIIMWEILYGKPVVFKPVDFNTGLQLQIYNGLRPHILEGTALCYTDLMKKCWSKEPVERPSAVEIHDIFTKWLNDQNILLELSKSDKKIQSIENEQVPVYDHESYTSQLISWNDIRCCIGNIFCFFN</sequence>
<dbReference type="EMBL" id="QKWP01000579">
    <property type="protein sequence ID" value="RIB17829.1"/>
    <property type="molecule type" value="Genomic_DNA"/>
</dbReference>
<keyword evidence="1" id="KW-0732">Signal</keyword>
<dbReference type="PRINTS" id="PR00109">
    <property type="entry name" value="TYRKINASE"/>
</dbReference>
<dbReference type="SUPFAM" id="SSF56112">
    <property type="entry name" value="Protein kinase-like (PK-like)"/>
    <property type="match status" value="1"/>
</dbReference>
<dbReference type="InterPro" id="IPR000719">
    <property type="entry name" value="Prot_kinase_dom"/>
</dbReference>
<accession>A0A397VA71</accession>
<evidence type="ECO:0000256" key="1">
    <source>
        <dbReference type="SAM" id="SignalP"/>
    </source>
</evidence>
<proteinExistence type="predicted"/>
<gene>
    <name evidence="3" type="ORF">C2G38_1968060</name>
</gene>
<organism evidence="3 4">
    <name type="scientific">Gigaspora rosea</name>
    <dbReference type="NCBI Taxonomy" id="44941"/>
    <lineage>
        <taxon>Eukaryota</taxon>
        <taxon>Fungi</taxon>
        <taxon>Fungi incertae sedis</taxon>
        <taxon>Mucoromycota</taxon>
        <taxon>Glomeromycotina</taxon>
        <taxon>Glomeromycetes</taxon>
        <taxon>Diversisporales</taxon>
        <taxon>Gigasporaceae</taxon>
        <taxon>Gigaspora</taxon>
    </lineage>
</organism>
<dbReference type="GO" id="GO:0004674">
    <property type="term" value="F:protein serine/threonine kinase activity"/>
    <property type="evidence" value="ECO:0007669"/>
    <property type="project" value="TreeGrafter"/>
</dbReference>
<protein>
    <submittedName>
        <fullName evidence="3">Kinase-like domain-containing protein</fullName>
    </submittedName>
</protein>
<dbReference type="InterPro" id="IPR001245">
    <property type="entry name" value="Ser-Thr/Tyr_kinase_cat_dom"/>
</dbReference>
<dbReference type="InterPro" id="IPR011009">
    <property type="entry name" value="Kinase-like_dom_sf"/>
</dbReference>
<dbReference type="PANTHER" id="PTHR44329:SF6">
    <property type="entry name" value="RECEPTOR-INTERACTING SERINE_THREONINE-PROTEIN KINASE 1"/>
    <property type="match status" value="1"/>
</dbReference>
<keyword evidence="4" id="KW-1185">Reference proteome</keyword>
<comment type="caution">
    <text evidence="3">The sequence shown here is derived from an EMBL/GenBank/DDBJ whole genome shotgun (WGS) entry which is preliminary data.</text>
</comment>
<evidence type="ECO:0000313" key="3">
    <source>
        <dbReference type="EMBL" id="RIB17829.1"/>
    </source>
</evidence>
<dbReference type="OrthoDB" id="2130003at2759"/>
<feature type="domain" description="Protein kinase" evidence="2">
    <location>
        <begin position="1"/>
        <end position="160"/>
    </location>
</feature>
<evidence type="ECO:0000259" key="2">
    <source>
        <dbReference type="PROSITE" id="PS50011"/>
    </source>
</evidence>
<dbReference type="PROSITE" id="PS50011">
    <property type="entry name" value="PROTEIN_KINASE_DOM"/>
    <property type="match status" value="1"/>
</dbReference>
<dbReference type="Pfam" id="PF07714">
    <property type="entry name" value="PK_Tyr_Ser-Thr"/>
    <property type="match status" value="1"/>
</dbReference>
<evidence type="ECO:0000313" key="4">
    <source>
        <dbReference type="Proteomes" id="UP000266673"/>
    </source>
</evidence>
<dbReference type="GO" id="GO:0005524">
    <property type="term" value="F:ATP binding"/>
    <property type="evidence" value="ECO:0007669"/>
    <property type="project" value="InterPro"/>
</dbReference>
<dbReference type="Proteomes" id="UP000266673">
    <property type="component" value="Unassembled WGS sequence"/>
</dbReference>
<dbReference type="AlphaFoldDB" id="A0A397VA71"/>